<dbReference type="STRING" id="35622.SAMN04489764_1871"/>
<keyword evidence="7" id="KW-1185">Reference proteome</keyword>
<protein>
    <submittedName>
        <fullName evidence="6">Phosphotransferase system HPr (HPr) family</fullName>
    </submittedName>
</protein>
<dbReference type="PANTHER" id="PTHR33705:SF2">
    <property type="entry name" value="PHOSPHOCARRIER PROTEIN NPR"/>
    <property type="match status" value="1"/>
</dbReference>
<proteinExistence type="predicted"/>
<sequence length="118" mass="11860">MSASSEPAGNAGTGSPAMTPPAPEAVTDAGDAVTVETVAEVTLAADLHARPAGRLAQVVAGLPATVRLEYHGRPADPRAILSVLALGARAGTTITVRAEGPEAVRAVETVTRLLTEID</sequence>
<evidence type="ECO:0000256" key="3">
    <source>
        <dbReference type="ARBA" id="ARBA00022683"/>
    </source>
</evidence>
<evidence type="ECO:0000259" key="5">
    <source>
        <dbReference type="PROSITE" id="PS51350"/>
    </source>
</evidence>
<dbReference type="Gene3D" id="3.30.1340.10">
    <property type="entry name" value="HPr-like"/>
    <property type="match status" value="1"/>
</dbReference>
<dbReference type="GO" id="GO:0009401">
    <property type="term" value="P:phosphoenolpyruvate-dependent sugar phosphotransferase system"/>
    <property type="evidence" value="ECO:0007669"/>
    <property type="project" value="UniProtKB-KW"/>
</dbReference>
<dbReference type="CDD" id="cd00367">
    <property type="entry name" value="PTS-HPr_like"/>
    <property type="match status" value="1"/>
</dbReference>
<dbReference type="NCBIfam" id="TIGR01003">
    <property type="entry name" value="PTS_HPr_family"/>
    <property type="match status" value="1"/>
</dbReference>
<dbReference type="GO" id="GO:0005737">
    <property type="term" value="C:cytoplasm"/>
    <property type="evidence" value="ECO:0007669"/>
    <property type="project" value="UniProtKB-SubCell"/>
</dbReference>
<evidence type="ECO:0000313" key="6">
    <source>
        <dbReference type="EMBL" id="SDQ72678.1"/>
    </source>
</evidence>
<evidence type="ECO:0000256" key="4">
    <source>
        <dbReference type="SAM" id="MobiDB-lite"/>
    </source>
</evidence>
<dbReference type="AlphaFoldDB" id="A0A1H1D914"/>
<dbReference type="PANTHER" id="PTHR33705">
    <property type="entry name" value="PHOSPHOCARRIER PROTEIN HPR"/>
    <property type="match status" value="1"/>
</dbReference>
<dbReference type="InterPro" id="IPR000032">
    <property type="entry name" value="HPr-like"/>
</dbReference>
<keyword evidence="6" id="KW-0808">Transferase</keyword>
<reference evidence="6 7" key="1">
    <citation type="submission" date="2016-10" db="EMBL/GenBank/DDBJ databases">
        <authorList>
            <person name="de Groot N.N."/>
        </authorList>
    </citation>
    <scope>NUCLEOTIDE SEQUENCE [LARGE SCALE GENOMIC DNA]</scope>
    <source>
        <strain evidence="6 7">DSM 43794</strain>
    </source>
</reference>
<feature type="domain" description="HPr" evidence="5">
    <location>
        <begin position="34"/>
        <end position="118"/>
    </location>
</feature>
<dbReference type="InterPro" id="IPR050399">
    <property type="entry name" value="HPr"/>
</dbReference>
<evidence type="ECO:0000256" key="1">
    <source>
        <dbReference type="ARBA" id="ARBA00004496"/>
    </source>
</evidence>
<dbReference type="Proteomes" id="UP000217103">
    <property type="component" value="Unassembled WGS sequence"/>
</dbReference>
<dbReference type="EMBL" id="FNKK01000002">
    <property type="protein sequence ID" value="SDQ72678.1"/>
    <property type="molecule type" value="Genomic_DNA"/>
</dbReference>
<dbReference type="OrthoDB" id="3393523at2"/>
<comment type="subcellular location">
    <subcellularLocation>
        <location evidence="1">Cytoplasm</location>
    </subcellularLocation>
</comment>
<accession>A0A1H1D914</accession>
<keyword evidence="2" id="KW-0963">Cytoplasm</keyword>
<dbReference type="InterPro" id="IPR035895">
    <property type="entry name" value="HPr-like_sf"/>
</dbReference>
<dbReference type="SUPFAM" id="SSF55594">
    <property type="entry name" value="HPr-like"/>
    <property type="match status" value="1"/>
</dbReference>
<feature type="region of interest" description="Disordered" evidence="4">
    <location>
        <begin position="1"/>
        <end position="29"/>
    </location>
</feature>
<keyword evidence="3" id="KW-0598">Phosphotransferase system</keyword>
<dbReference type="Pfam" id="PF00381">
    <property type="entry name" value="PTS-HPr"/>
    <property type="match status" value="1"/>
</dbReference>
<evidence type="ECO:0000313" key="7">
    <source>
        <dbReference type="Proteomes" id="UP000217103"/>
    </source>
</evidence>
<name>A0A1H1D914_9ACTN</name>
<dbReference type="PROSITE" id="PS51350">
    <property type="entry name" value="PTS_HPR_DOM"/>
    <property type="match status" value="1"/>
</dbReference>
<evidence type="ECO:0000256" key="2">
    <source>
        <dbReference type="ARBA" id="ARBA00022490"/>
    </source>
</evidence>
<dbReference type="PRINTS" id="PR00107">
    <property type="entry name" value="PHOSPHOCPHPR"/>
</dbReference>
<organism evidence="6 7">
    <name type="scientific">Thermostaphylospora chromogena</name>
    <dbReference type="NCBI Taxonomy" id="35622"/>
    <lineage>
        <taxon>Bacteria</taxon>
        <taxon>Bacillati</taxon>
        <taxon>Actinomycetota</taxon>
        <taxon>Actinomycetes</taxon>
        <taxon>Streptosporangiales</taxon>
        <taxon>Thermomonosporaceae</taxon>
        <taxon>Thermostaphylospora</taxon>
    </lineage>
</organism>
<dbReference type="RefSeq" id="WP_093258672.1">
    <property type="nucleotide sequence ID" value="NZ_FNKK01000002.1"/>
</dbReference>
<gene>
    <name evidence="6" type="ORF">SAMN04489764_1871</name>
</gene>
<dbReference type="GO" id="GO:0016740">
    <property type="term" value="F:transferase activity"/>
    <property type="evidence" value="ECO:0007669"/>
    <property type="project" value="UniProtKB-KW"/>
</dbReference>